<dbReference type="Gene3D" id="3.90.550.10">
    <property type="entry name" value="Spore Coat Polysaccharide Biosynthesis Protein SpsA, Chain A"/>
    <property type="match status" value="1"/>
</dbReference>
<dbReference type="GO" id="GO:0016758">
    <property type="term" value="F:hexosyltransferase activity"/>
    <property type="evidence" value="ECO:0007669"/>
    <property type="project" value="UniProtKB-ARBA"/>
</dbReference>
<name>K9ZHL1_ANACC</name>
<dbReference type="InterPro" id="IPR001173">
    <property type="entry name" value="Glyco_trans_2-like"/>
</dbReference>
<dbReference type="PATRIC" id="fig|272123.3.peg.2856"/>
<protein>
    <submittedName>
        <fullName evidence="2">Glycosyl transferase family 2</fullName>
    </submittedName>
</protein>
<dbReference type="STRING" id="272123.Anacy_2621"/>
<keyword evidence="3" id="KW-1185">Reference proteome</keyword>
<dbReference type="PANTHER" id="PTHR22916">
    <property type="entry name" value="GLYCOSYLTRANSFERASE"/>
    <property type="match status" value="1"/>
</dbReference>
<organism evidence="2 3">
    <name type="scientific">Anabaena cylindrica (strain ATCC 27899 / PCC 7122)</name>
    <dbReference type="NCBI Taxonomy" id="272123"/>
    <lineage>
        <taxon>Bacteria</taxon>
        <taxon>Bacillati</taxon>
        <taxon>Cyanobacteriota</taxon>
        <taxon>Cyanophyceae</taxon>
        <taxon>Nostocales</taxon>
        <taxon>Nostocaceae</taxon>
        <taxon>Anabaena</taxon>
    </lineage>
</organism>
<evidence type="ECO:0000313" key="3">
    <source>
        <dbReference type="Proteomes" id="UP000010474"/>
    </source>
</evidence>
<dbReference type="CDD" id="cd00761">
    <property type="entry name" value="Glyco_tranf_GTA_type"/>
    <property type="match status" value="1"/>
</dbReference>
<dbReference type="KEGG" id="acy:Anacy_2621"/>
<evidence type="ECO:0000259" key="1">
    <source>
        <dbReference type="Pfam" id="PF00535"/>
    </source>
</evidence>
<dbReference type="OrthoDB" id="396512at2"/>
<dbReference type="SUPFAM" id="SSF53448">
    <property type="entry name" value="Nucleotide-diphospho-sugar transferases"/>
    <property type="match status" value="1"/>
</dbReference>
<dbReference type="Pfam" id="PF00535">
    <property type="entry name" value="Glycos_transf_2"/>
    <property type="match status" value="1"/>
</dbReference>
<accession>K9ZHL1</accession>
<dbReference type="Proteomes" id="UP000010474">
    <property type="component" value="Chromosome"/>
</dbReference>
<dbReference type="AlphaFoldDB" id="K9ZHL1"/>
<feature type="domain" description="Glycosyltransferase 2-like" evidence="1">
    <location>
        <begin position="4"/>
        <end position="169"/>
    </location>
</feature>
<keyword evidence="2" id="KW-0808">Transferase</keyword>
<dbReference type="eggNOG" id="COG1216">
    <property type="taxonomic scope" value="Bacteria"/>
</dbReference>
<evidence type="ECO:0000313" key="2">
    <source>
        <dbReference type="EMBL" id="AFZ58062.1"/>
    </source>
</evidence>
<dbReference type="HOGENOM" id="CLU_025996_0_5_3"/>
<dbReference type="RefSeq" id="WP_015214697.1">
    <property type="nucleotide sequence ID" value="NC_019771.1"/>
</dbReference>
<proteinExistence type="predicted"/>
<reference evidence="3" key="1">
    <citation type="journal article" date="2013" name="Proc. Natl. Acad. Sci. U.S.A.">
        <title>Improving the coverage of the cyanobacterial phylum using diversity-driven genome sequencing.</title>
        <authorList>
            <person name="Shih P.M."/>
            <person name="Wu D."/>
            <person name="Latifi A."/>
            <person name="Axen S.D."/>
            <person name="Fewer D.P."/>
            <person name="Talla E."/>
            <person name="Calteau A."/>
            <person name="Cai F."/>
            <person name="Tandeau de Marsac N."/>
            <person name="Rippka R."/>
            <person name="Herdman M."/>
            <person name="Sivonen K."/>
            <person name="Coursin T."/>
            <person name="Laurent T."/>
            <person name="Goodwin L."/>
            <person name="Nolan M."/>
            <person name="Davenport K.W."/>
            <person name="Han C.S."/>
            <person name="Rubin E.M."/>
            <person name="Eisen J.A."/>
            <person name="Woyke T."/>
            <person name="Gugger M."/>
            <person name="Kerfeld C.A."/>
        </authorList>
    </citation>
    <scope>NUCLEOTIDE SEQUENCE [LARGE SCALE GENOMIC DNA]</scope>
    <source>
        <strain evidence="3">ATCC 27899 / PCC 7122</strain>
    </source>
</reference>
<dbReference type="EMBL" id="CP003659">
    <property type="protein sequence ID" value="AFZ58062.1"/>
    <property type="molecule type" value="Genomic_DNA"/>
</dbReference>
<dbReference type="PANTHER" id="PTHR22916:SF3">
    <property type="entry name" value="UDP-GLCNAC:BETAGAL BETA-1,3-N-ACETYLGLUCOSAMINYLTRANSFERASE-LIKE PROTEIN 1"/>
    <property type="match status" value="1"/>
</dbReference>
<sequence length="312" mass="35656">MKFTILISTYNRLYLLKRAIYSALNQTIDCEIVVVDDCSSDNTDIFVKSLGDSIVYHRNPVNQGHAASVNTGMAKANGEWVKFLDDDDYLAPNCLEEMEKAISIHPHAVICSCIAAQVDSKEVELSRTRPSGNGLACYIPQADLHYGMLLELVPFGTPAQVACRRDAFMKTEGWDSTLNTNCDDIDSWIHIAQFGDAIFLNQCLAYRTIWNGAYNQKISLSQRLATNILMKKKIYTLVDAQHRSKIPDFQDIQKYLKLHWILVAIKQRKFRSLLPILDLSILSFQAWRILLSVRFIRRFKLRNSPVRRIPLI</sequence>
<gene>
    <name evidence="2" type="ordered locus">Anacy_2621</name>
</gene>
<dbReference type="InterPro" id="IPR029044">
    <property type="entry name" value="Nucleotide-diphossugar_trans"/>
</dbReference>